<evidence type="ECO:0000313" key="2">
    <source>
        <dbReference type="Proteomes" id="UP000316330"/>
    </source>
</evidence>
<dbReference type="AlphaFoldDB" id="A0A559J8P4"/>
<reference evidence="1 2" key="1">
    <citation type="submission" date="2019-07" db="EMBL/GenBank/DDBJ databases">
        <authorList>
            <person name="Kim J."/>
        </authorList>
    </citation>
    <scope>NUCLEOTIDE SEQUENCE [LARGE SCALE GENOMIC DNA]</scope>
    <source>
        <strain evidence="1 2">G13</strain>
    </source>
</reference>
<dbReference type="OrthoDB" id="9852080at2"/>
<dbReference type="EMBL" id="VNJJ01000017">
    <property type="protein sequence ID" value="TVX96260.1"/>
    <property type="molecule type" value="Genomic_DNA"/>
</dbReference>
<dbReference type="Proteomes" id="UP000316330">
    <property type="component" value="Unassembled WGS sequence"/>
</dbReference>
<protein>
    <submittedName>
        <fullName evidence="1">Uncharacterized protein</fullName>
    </submittedName>
</protein>
<organism evidence="1 2">
    <name type="scientific">Cohnella terricola</name>
    <dbReference type="NCBI Taxonomy" id="1289167"/>
    <lineage>
        <taxon>Bacteria</taxon>
        <taxon>Bacillati</taxon>
        <taxon>Bacillota</taxon>
        <taxon>Bacilli</taxon>
        <taxon>Bacillales</taxon>
        <taxon>Paenibacillaceae</taxon>
        <taxon>Cohnella</taxon>
    </lineage>
</organism>
<name>A0A559J8P4_9BACL</name>
<gene>
    <name evidence="1" type="ORF">FPZ45_21370</name>
</gene>
<keyword evidence="2" id="KW-1185">Reference proteome</keyword>
<accession>A0A559J8P4</accession>
<sequence>MNNLTWISSIQHLDSFISVAKDSSKLRTTKLPKVRALFSFVPIVYFSRGILNVEERSILYNANKPQNGFFKGYYNLQNDLHFEIDFNEITSIERYKHPNSINDYFNTNWIRIKTSKEILNGDFLVAQHGTGPTMKQVNEGSDRIYKEILSRVNR</sequence>
<evidence type="ECO:0000313" key="1">
    <source>
        <dbReference type="EMBL" id="TVX96260.1"/>
    </source>
</evidence>
<proteinExistence type="predicted"/>
<dbReference type="RefSeq" id="WP_144706317.1">
    <property type="nucleotide sequence ID" value="NZ_VNJJ01000017.1"/>
</dbReference>
<comment type="caution">
    <text evidence="1">The sequence shown here is derived from an EMBL/GenBank/DDBJ whole genome shotgun (WGS) entry which is preliminary data.</text>
</comment>